<dbReference type="AlphaFoldDB" id="A0A2H0K8V6"/>
<gene>
    <name evidence="1" type="ORF">COV95_02190</name>
</gene>
<accession>A0A2H0K8V6</accession>
<evidence type="ECO:0000313" key="2">
    <source>
        <dbReference type="Proteomes" id="UP000229834"/>
    </source>
</evidence>
<sequence>MFITERDLAWLAEHAEGVEIGKSILGKCKKTGSPIVRALVNRHVMGRLGFQRILMEEEIVTHVQCLSCQSSVVPPEYGSEVDESSLVFVPPEFTFPFKSVPPAPAQSINGAA</sequence>
<dbReference type="EMBL" id="PCVC01000063">
    <property type="protein sequence ID" value="PIQ66804.1"/>
    <property type="molecule type" value="Genomic_DNA"/>
</dbReference>
<comment type="caution">
    <text evidence="1">The sequence shown here is derived from an EMBL/GenBank/DDBJ whole genome shotgun (WGS) entry which is preliminary data.</text>
</comment>
<name>A0A2H0K8V6_9BACT</name>
<reference evidence="1 2" key="1">
    <citation type="submission" date="2017-09" db="EMBL/GenBank/DDBJ databases">
        <title>Depth-based differentiation of microbial function through sediment-hosted aquifers and enrichment of novel symbionts in the deep terrestrial subsurface.</title>
        <authorList>
            <person name="Probst A.J."/>
            <person name="Ladd B."/>
            <person name="Jarett J.K."/>
            <person name="Geller-Mcgrath D.E."/>
            <person name="Sieber C.M."/>
            <person name="Emerson J.B."/>
            <person name="Anantharaman K."/>
            <person name="Thomas B.C."/>
            <person name="Malmstrom R."/>
            <person name="Stieglmeier M."/>
            <person name="Klingl A."/>
            <person name="Woyke T."/>
            <person name="Ryan C.M."/>
            <person name="Banfield J.F."/>
        </authorList>
    </citation>
    <scope>NUCLEOTIDE SEQUENCE [LARGE SCALE GENOMIC DNA]</scope>
    <source>
        <strain evidence="1">CG11_big_fil_rev_8_21_14_0_20_40_24</strain>
    </source>
</reference>
<evidence type="ECO:0000313" key="1">
    <source>
        <dbReference type="EMBL" id="PIQ66804.1"/>
    </source>
</evidence>
<dbReference type="Proteomes" id="UP000229834">
    <property type="component" value="Unassembled WGS sequence"/>
</dbReference>
<organism evidence="1 2">
    <name type="scientific">Candidatus Zambryskibacteria bacterium CG11_big_fil_rev_8_21_14_0_20_40_24</name>
    <dbReference type="NCBI Taxonomy" id="1975116"/>
    <lineage>
        <taxon>Bacteria</taxon>
        <taxon>Candidatus Zambryskiibacteriota</taxon>
    </lineage>
</organism>
<protein>
    <submittedName>
        <fullName evidence="1">Uncharacterized protein</fullName>
    </submittedName>
</protein>
<proteinExistence type="predicted"/>